<dbReference type="Proteomes" id="UP001501581">
    <property type="component" value="Unassembled WGS sequence"/>
</dbReference>
<reference evidence="4" key="1">
    <citation type="journal article" date="2019" name="Int. J. Syst. Evol. Microbiol.">
        <title>The Global Catalogue of Microorganisms (GCM) 10K type strain sequencing project: providing services to taxonomists for standard genome sequencing and annotation.</title>
        <authorList>
            <consortium name="The Broad Institute Genomics Platform"/>
            <consortium name="The Broad Institute Genome Sequencing Center for Infectious Disease"/>
            <person name="Wu L."/>
            <person name="Ma J."/>
        </authorList>
    </citation>
    <scope>NUCLEOTIDE SEQUENCE [LARGE SCALE GENOMIC DNA]</scope>
    <source>
        <strain evidence="4">JCM 13008</strain>
    </source>
</reference>
<keyword evidence="2" id="KW-0472">Membrane</keyword>
<organism evidence="3 4">
    <name type="scientific">Nocardioides dubius</name>
    <dbReference type="NCBI Taxonomy" id="317019"/>
    <lineage>
        <taxon>Bacteria</taxon>
        <taxon>Bacillati</taxon>
        <taxon>Actinomycetota</taxon>
        <taxon>Actinomycetes</taxon>
        <taxon>Propionibacteriales</taxon>
        <taxon>Nocardioidaceae</taxon>
        <taxon>Nocardioides</taxon>
    </lineage>
</organism>
<feature type="transmembrane region" description="Helical" evidence="2">
    <location>
        <begin position="20"/>
        <end position="38"/>
    </location>
</feature>
<evidence type="ECO:0000313" key="3">
    <source>
        <dbReference type="EMBL" id="GAA1094632.1"/>
    </source>
</evidence>
<sequence>MLEAAVVLAQTSSDSGDLPIFLLLLGPAGAAGVYWGLYRYYRNTDKSHDFERETIVESRPVTGNDQKVDEVHGTRSSSISGANHEDHRERVQRLR</sequence>
<protein>
    <submittedName>
        <fullName evidence="3">Uncharacterized protein</fullName>
    </submittedName>
</protein>
<keyword evidence="2" id="KW-0812">Transmembrane</keyword>
<proteinExistence type="predicted"/>
<keyword evidence="2" id="KW-1133">Transmembrane helix</keyword>
<dbReference type="EMBL" id="BAAALG010000002">
    <property type="protein sequence ID" value="GAA1094632.1"/>
    <property type="molecule type" value="Genomic_DNA"/>
</dbReference>
<accession>A0ABP4E976</accession>
<feature type="region of interest" description="Disordered" evidence="1">
    <location>
        <begin position="55"/>
        <end position="95"/>
    </location>
</feature>
<keyword evidence="4" id="KW-1185">Reference proteome</keyword>
<name>A0ABP4E976_9ACTN</name>
<comment type="caution">
    <text evidence="3">The sequence shown here is derived from an EMBL/GenBank/DDBJ whole genome shotgun (WGS) entry which is preliminary data.</text>
</comment>
<evidence type="ECO:0000256" key="1">
    <source>
        <dbReference type="SAM" id="MobiDB-lite"/>
    </source>
</evidence>
<evidence type="ECO:0000256" key="2">
    <source>
        <dbReference type="SAM" id="Phobius"/>
    </source>
</evidence>
<feature type="compositionally biased region" description="Basic and acidic residues" evidence="1">
    <location>
        <begin position="83"/>
        <end position="95"/>
    </location>
</feature>
<evidence type="ECO:0000313" key="4">
    <source>
        <dbReference type="Proteomes" id="UP001501581"/>
    </source>
</evidence>
<gene>
    <name evidence="3" type="ORF">GCM10009668_08120</name>
</gene>